<feature type="compositionally biased region" description="Polar residues" evidence="6">
    <location>
        <begin position="311"/>
        <end position="320"/>
    </location>
</feature>
<dbReference type="PANTHER" id="PTHR31144">
    <property type="entry name" value="UPF0602 PROTEIN C4ORF47"/>
    <property type="match status" value="1"/>
</dbReference>
<evidence type="ECO:0000256" key="2">
    <source>
        <dbReference type="ARBA" id="ARBA00022490"/>
    </source>
</evidence>
<feature type="compositionally biased region" description="Basic residues" evidence="6">
    <location>
        <begin position="291"/>
        <end position="305"/>
    </location>
</feature>
<evidence type="ECO:0000256" key="5">
    <source>
        <dbReference type="ARBA" id="ARBA00035693"/>
    </source>
</evidence>
<evidence type="ECO:0000256" key="3">
    <source>
        <dbReference type="ARBA" id="ARBA00023212"/>
    </source>
</evidence>
<organism evidence="7 8">
    <name type="scientific">Blattamonas nauphoetae</name>
    <dbReference type="NCBI Taxonomy" id="2049346"/>
    <lineage>
        <taxon>Eukaryota</taxon>
        <taxon>Metamonada</taxon>
        <taxon>Preaxostyla</taxon>
        <taxon>Oxymonadida</taxon>
        <taxon>Blattamonas</taxon>
    </lineage>
</organism>
<feature type="compositionally biased region" description="Basic and acidic residues" evidence="6">
    <location>
        <begin position="137"/>
        <end position="147"/>
    </location>
</feature>
<dbReference type="InterPro" id="IPR029358">
    <property type="entry name" value="CFAP96"/>
</dbReference>
<accession>A0ABQ9YLE9</accession>
<dbReference type="PANTHER" id="PTHR31144:SF1">
    <property type="entry name" value="UPF0602 PROTEIN C4ORF47"/>
    <property type="match status" value="1"/>
</dbReference>
<evidence type="ECO:0000313" key="8">
    <source>
        <dbReference type="Proteomes" id="UP001281761"/>
    </source>
</evidence>
<dbReference type="Pfam" id="PF15239">
    <property type="entry name" value="CFAP96-like"/>
    <property type="match status" value="1"/>
</dbReference>
<dbReference type="Proteomes" id="UP001281761">
    <property type="component" value="Unassembled WGS sequence"/>
</dbReference>
<keyword evidence="2" id="KW-0963">Cytoplasm</keyword>
<comment type="similarity">
    <text evidence="4">Belongs to the CFAP96 family.</text>
</comment>
<protein>
    <recommendedName>
        <fullName evidence="5">Cilia-and flagella-associated protein 96</fullName>
    </recommendedName>
</protein>
<feature type="compositionally biased region" description="Low complexity" evidence="6">
    <location>
        <begin position="230"/>
        <end position="245"/>
    </location>
</feature>
<proteinExistence type="inferred from homology"/>
<evidence type="ECO:0000313" key="7">
    <source>
        <dbReference type="EMBL" id="KAK2964491.1"/>
    </source>
</evidence>
<feature type="compositionally biased region" description="Basic and acidic residues" evidence="6">
    <location>
        <begin position="77"/>
        <end position="95"/>
    </location>
</feature>
<evidence type="ECO:0000256" key="1">
    <source>
        <dbReference type="ARBA" id="ARBA00004300"/>
    </source>
</evidence>
<dbReference type="EMBL" id="JARBJD010000002">
    <property type="protein sequence ID" value="KAK2964491.1"/>
    <property type="molecule type" value="Genomic_DNA"/>
</dbReference>
<feature type="compositionally biased region" description="Basic and acidic residues" evidence="6">
    <location>
        <begin position="179"/>
        <end position="188"/>
    </location>
</feature>
<comment type="caution">
    <text evidence="7">The sequence shown here is derived from an EMBL/GenBank/DDBJ whole genome shotgun (WGS) entry which is preliminary data.</text>
</comment>
<feature type="region of interest" description="Disordered" evidence="6">
    <location>
        <begin position="178"/>
        <end position="328"/>
    </location>
</feature>
<sequence>MTDKDEKSETIHNIRTYDTFGNPSFITIGDPYVDPKPFSARSAHLPPKQPPFVPTSPPKRGHTNDAFIQKNYTPLNSKDEPYVEQETLRRKERAQSAKRNISNKPFVPTSPPKRSSTPGDQYGQIGKPPEYTSPLPKESKTKEDPSKQHLPNVKVGRFRSGGAGQVIDTFGPSYEYICENDKPPKKDPVGTIKPKKLERPWSGMSRGNKLFHNDVYSEDDKTRSMIRPQTARSRTGATTSRPGTAKSRSAASEGGRPQSASKAWVSMSHSRGTFDPFPKYMSDNEKDNTTRTKRKKEKPKVKPKLKPFIPSGTSQFTRPTRSIVGGHH</sequence>
<evidence type="ECO:0000256" key="4">
    <source>
        <dbReference type="ARBA" id="ARBA00035656"/>
    </source>
</evidence>
<reference evidence="7 8" key="1">
    <citation type="journal article" date="2022" name="bioRxiv">
        <title>Genomics of Preaxostyla Flagellates Illuminates Evolutionary Transitions and the Path Towards Mitochondrial Loss.</title>
        <authorList>
            <person name="Novak L.V.F."/>
            <person name="Treitli S.C."/>
            <person name="Pyrih J."/>
            <person name="Halakuc P."/>
            <person name="Pipaliya S.V."/>
            <person name="Vacek V."/>
            <person name="Brzon O."/>
            <person name="Soukal P."/>
            <person name="Eme L."/>
            <person name="Dacks J.B."/>
            <person name="Karnkowska A."/>
            <person name="Elias M."/>
            <person name="Hampl V."/>
        </authorList>
    </citation>
    <scope>NUCLEOTIDE SEQUENCE [LARGE SCALE GENOMIC DNA]</scope>
    <source>
        <strain evidence="7">NAU3</strain>
        <tissue evidence="7">Gut</tissue>
    </source>
</reference>
<keyword evidence="8" id="KW-1185">Reference proteome</keyword>
<comment type="subcellular location">
    <subcellularLocation>
        <location evidence="1">Cytoplasm</location>
        <location evidence="1">Cytoskeleton</location>
        <location evidence="1">Microtubule organizing center</location>
        <location evidence="1">Centrosome</location>
    </subcellularLocation>
</comment>
<keyword evidence="3" id="KW-0206">Cytoskeleton</keyword>
<evidence type="ECO:0000256" key="6">
    <source>
        <dbReference type="SAM" id="MobiDB-lite"/>
    </source>
</evidence>
<feature type="compositionally biased region" description="Pro residues" evidence="6">
    <location>
        <begin position="47"/>
        <end position="57"/>
    </location>
</feature>
<name>A0ABQ9YLE9_9EUKA</name>
<feature type="region of interest" description="Disordered" evidence="6">
    <location>
        <begin position="34"/>
        <end position="166"/>
    </location>
</feature>
<gene>
    <name evidence="7" type="ORF">BLNAU_407</name>
</gene>